<sequence>MTNRTNSDENADSEHGLSGVEDQTLRRNNSYVSVPVDDTTVSSGASTGETAIAESFVHAENRNAFATLRDWSIELIALLIAFLSFGAMTGIISAYHDEVQPDFTYKISINTLVAVFLTILRATLLFVTSEGQSKWRWMKESPRPLRHIERFDDAGKGAWGSLKMFSSMWKPSLALAGALVVIASYAIGPFSQQATTTYSCERITGAAKIMIAEEVRFHWGTPGGWKDVPSGMAVAAITGLMYGGENSSVPLSNLFQCDSGNCTFNAPFGITHSSLGVCNKCTDTGNSIEAFDQGENGTNYGFRGNANESISWPTRPKRDSNTKWSNGFLLSKMHNATFSVLALSAASCATDSAANDWPGSFRHCNQKYGVISATDGTPPSRDAGIVAVNCTLSPCVYHYKANITNGALKESVVFQEPMVHVESSNGSLIASPDRGFYDIKMIGPCFFEGNWYESSNVSEAPRVGDWRTWRPTPNVSLDIPSSCARFAAGFYWVFENFIDMKLAGACRHRSHATPETVVGSGAEMRPNEVLGDISCDSWWIDALYKNGNATQESIKNAFDGLATAMTNYMRTDTWRDTELRNKPPAFVAGSATHTFICIRAEWQWLLYPGILPLLTAVLLAEACIRSHRDHEQQPVWKSAILPFLFYDIKPRVVRSTWDRDGTREAVPLLKLRDLERLADRTVARFDGDRRAPGFVVENVGSRDDKGPTASGQR</sequence>
<name>A0A8H6JN92_9PEZI</name>
<evidence type="ECO:0000256" key="1">
    <source>
        <dbReference type="SAM" id="MobiDB-lite"/>
    </source>
</evidence>
<dbReference type="Pfam" id="PF11374">
    <property type="entry name" value="DUF3176"/>
    <property type="match status" value="1"/>
</dbReference>
<keyword evidence="2" id="KW-0812">Transmembrane</keyword>
<feature type="transmembrane region" description="Helical" evidence="2">
    <location>
        <begin position="75"/>
        <end position="95"/>
    </location>
</feature>
<organism evidence="3 4">
    <name type="scientific">Colletotrichum sojae</name>
    <dbReference type="NCBI Taxonomy" id="2175907"/>
    <lineage>
        <taxon>Eukaryota</taxon>
        <taxon>Fungi</taxon>
        <taxon>Dikarya</taxon>
        <taxon>Ascomycota</taxon>
        <taxon>Pezizomycotina</taxon>
        <taxon>Sordariomycetes</taxon>
        <taxon>Hypocreomycetidae</taxon>
        <taxon>Glomerellales</taxon>
        <taxon>Glomerellaceae</taxon>
        <taxon>Colletotrichum</taxon>
        <taxon>Colletotrichum orchidearum species complex</taxon>
    </lineage>
</organism>
<keyword evidence="4" id="KW-1185">Reference proteome</keyword>
<keyword evidence="2" id="KW-0472">Membrane</keyword>
<evidence type="ECO:0000313" key="4">
    <source>
        <dbReference type="Proteomes" id="UP000652219"/>
    </source>
</evidence>
<proteinExistence type="predicted"/>
<dbReference type="PANTHER" id="PTHR35394:SF5">
    <property type="entry name" value="DUF3176 DOMAIN-CONTAINING PROTEIN"/>
    <property type="match status" value="1"/>
</dbReference>
<dbReference type="EMBL" id="WIGN01000028">
    <property type="protein sequence ID" value="KAF6816369.1"/>
    <property type="molecule type" value="Genomic_DNA"/>
</dbReference>
<comment type="caution">
    <text evidence="3">The sequence shown here is derived from an EMBL/GenBank/DDBJ whole genome shotgun (WGS) entry which is preliminary data.</text>
</comment>
<evidence type="ECO:0000256" key="2">
    <source>
        <dbReference type="SAM" id="Phobius"/>
    </source>
</evidence>
<feature type="transmembrane region" description="Helical" evidence="2">
    <location>
        <begin position="107"/>
        <end position="128"/>
    </location>
</feature>
<accession>A0A8H6JN92</accession>
<reference evidence="3 4" key="1">
    <citation type="journal article" date="2020" name="Phytopathology">
        <title>Genome Sequence Resources of Colletotrichum truncatum, C. plurivorum, C. musicola, and C. sojae: Four Species Pathogenic to Soybean (Glycine max).</title>
        <authorList>
            <person name="Rogerio F."/>
            <person name="Boufleur T.R."/>
            <person name="Ciampi-Guillardi M."/>
            <person name="Sukno S.A."/>
            <person name="Thon M.R."/>
            <person name="Massola Junior N.S."/>
            <person name="Baroncelli R."/>
        </authorList>
    </citation>
    <scope>NUCLEOTIDE SEQUENCE [LARGE SCALE GENOMIC DNA]</scope>
    <source>
        <strain evidence="3 4">LFN0009</strain>
    </source>
</reference>
<dbReference type="InterPro" id="IPR021514">
    <property type="entry name" value="DUF3176"/>
</dbReference>
<evidence type="ECO:0000313" key="3">
    <source>
        <dbReference type="EMBL" id="KAF6816369.1"/>
    </source>
</evidence>
<gene>
    <name evidence="3" type="ORF">CSOJ01_02992</name>
</gene>
<feature type="region of interest" description="Disordered" evidence="1">
    <location>
        <begin position="1"/>
        <end position="20"/>
    </location>
</feature>
<dbReference type="AlphaFoldDB" id="A0A8H6JN92"/>
<protein>
    <submittedName>
        <fullName evidence="3">Uncharacterized protein</fullName>
    </submittedName>
</protein>
<dbReference type="PANTHER" id="PTHR35394">
    <property type="entry name" value="DUF3176 DOMAIN-CONTAINING PROTEIN"/>
    <property type="match status" value="1"/>
</dbReference>
<keyword evidence="2" id="KW-1133">Transmembrane helix</keyword>
<feature type="transmembrane region" description="Helical" evidence="2">
    <location>
        <begin position="173"/>
        <end position="191"/>
    </location>
</feature>
<dbReference type="Proteomes" id="UP000652219">
    <property type="component" value="Unassembled WGS sequence"/>
</dbReference>